<name>A0ABU5WNZ5_9BURK</name>
<dbReference type="RefSeq" id="WP_124657646.1">
    <property type="nucleotide sequence ID" value="NZ_JAWRKY010000011.1"/>
</dbReference>
<accession>A0ABU5WNZ5</accession>
<sequence>MSAPTILVCETPTLSQWQLGPLPPPAADVILIGWHVEPRAVDAGVPPGVADVLARALTSVATLTFPVVPPAKQAIALSSSDDTSQPLHIAGLAAHARAAVHRGTARTVLVSTHAVDTAKLLFDAPGYAWDSQAQVVLISEHHAPAPIVSRDTLQALAGDNWIRHAATEQKTPRAHHLVGVMRPGVDGDIAGILSLTSAFTRSLTRALQTTAHRAGFAWQSLSEQAFTNAL</sequence>
<gene>
    <name evidence="1" type="ORF">SB593_17165</name>
</gene>
<dbReference type="EMBL" id="JAWRLE010000026">
    <property type="protein sequence ID" value="MEB2580684.1"/>
    <property type="molecule type" value="Genomic_DNA"/>
</dbReference>
<comment type="caution">
    <text evidence="1">The sequence shown here is derived from an EMBL/GenBank/DDBJ whole genome shotgun (WGS) entry which is preliminary data.</text>
</comment>
<evidence type="ECO:0000313" key="2">
    <source>
        <dbReference type="Proteomes" id="UP001304467"/>
    </source>
</evidence>
<proteinExistence type="predicted"/>
<reference evidence="1 2" key="1">
    <citation type="journal article" date="2023" name="Front. Microbiol.">
        <title>Genomic analyses of Burkholderia respiratory isolates indicates two evolutionarily distinct B. anthina clades.</title>
        <authorList>
            <person name="Pham A."/>
            <person name="Volmer J.G."/>
            <person name="Chambers D.C."/>
            <person name="Smith D.J."/>
            <person name="Reid D.W."/>
            <person name="Burr L."/>
            <person name="Wells T.J."/>
        </authorList>
    </citation>
    <scope>NUCLEOTIDE SEQUENCE [LARGE SCALE GENOMIC DNA]</scope>
    <source>
        <strain evidence="1 2">BCCIQ07A</strain>
    </source>
</reference>
<evidence type="ECO:0000313" key="1">
    <source>
        <dbReference type="EMBL" id="MEB2580684.1"/>
    </source>
</evidence>
<dbReference type="Proteomes" id="UP001304467">
    <property type="component" value="Unassembled WGS sequence"/>
</dbReference>
<keyword evidence="2" id="KW-1185">Reference proteome</keyword>
<protein>
    <submittedName>
        <fullName evidence="1">Uncharacterized protein</fullName>
    </submittedName>
</protein>
<organism evidence="1 2">
    <name type="scientific">Burkholderia anthinoferrum</name>
    <dbReference type="NCBI Taxonomy" id="3090833"/>
    <lineage>
        <taxon>Bacteria</taxon>
        <taxon>Pseudomonadati</taxon>
        <taxon>Pseudomonadota</taxon>
        <taxon>Betaproteobacteria</taxon>
        <taxon>Burkholderiales</taxon>
        <taxon>Burkholderiaceae</taxon>
        <taxon>Burkholderia</taxon>
    </lineage>
</organism>